<dbReference type="RefSeq" id="WP_196194406.1">
    <property type="nucleotide sequence ID" value="NZ_JADPRT010000005.1"/>
</dbReference>
<dbReference type="GO" id="GO:0016491">
    <property type="term" value="F:oxidoreductase activity"/>
    <property type="evidence" value="ECO:0007669"/>
    <property type="project" value="InterPro"/>
</dbReference>
<dbReference type="Gene3D" id="3.50.50.60">
    <property type="entry name" value="FAD/NAD(P)-binding domain"/>
    <property type="match status" value="1"/>
</dbReference>
<dbReference type="InterPro" id="IPR002937">
    <property type="entry name" value="Amino_oxidase"/>
</dbReference>
<proteinExistence type="predicted"/>
<gene>
    <name evidence="2" type="ORF">I2501_14590</name>
</gene>
<organism evidence="2 3">
    <name type="scientific">Streptacidiphilus fuscans</name>
    <dbReference type="NCBI Taxonomy" id="2789292"/>
    <lineage>
        <taxon>Bacteria</taxon>
        <taxon>Bacillati</taxon>
        <taxon>Actinomycetota</taxon>
        <taxon>Actinomycetes</taxon>
        <taxon>Kitasatosporales</taxon>
        <taxon>Streptomycetaceae</taxon>
        <taxon>Streptacidiphilus</taxon>
    </lineage>
</organism>
<dbReference type="Gene3D" id="1.10.3110.10">
    <property type="entry name" value="protoporphyrinogen ix oxidase, domain 3"/>
    <property type="match status" value="1"/>
</dbReference>
<evidence type="ECO:0000313" key="3">
    <source>
        <dbReference type="Proteomes" id="UP000657385"/>
    </source>
</evidence>
<dbReference type="Proteomes" id="UP000657385">
    <property type="component" value="Unassembled WGS sequence"/>
</dbReference>
<dbReference type="PRINTS" id="PR00419">
    <property type="entry name" value="ADXRDTASE"/>
</dbReference>
<dbReference type="EMBL" id="JADPRT010000005">
    <property type="protein sequence ID" value="MBF9069251.1"/>
    <property type="molecule type" value="Genomic_DNA"/>
</dbReference>
<evidence type="ECO:0000259" key="1">
    <source>
        <dbReference type="Pfam" id="PF01593"/>
    </source>
</evidence>
<keyword evidence="3" id="KW-1185">Reference proteome</keyword>
<dbReference type="PANTHER" id="PTHR42923">
    <property type="entry name" value="PROTOPORPHYRINOGEN OXIDASE"/>
    <property type="match status" value="1"/>
</dbReference>
<evidence type="ECO:0000313" key="2">
    <source>
        <dbReference type="EMBL" id="MBF9069251.1"/>
    </source>
</evidence>
<protein>
    <submittedName>
        <fullName evidence="2">FAD-dependent oxidoreductase</fullName>
    </submittedName>
</protein>
<accession>A0A931B2V9</accession>
<dbReference type="Pfam" id="PF01593">
    <property type="entry name" value="Amino_oxidase"/>
    <property type="match status" value="1"/>
</dbReference>
<feature type="domain" description="Amine oxidase" evidence="1">
    <location>
        <begin position="24"/>
        <end position="446"/>
    </location>
</feature>
<reference evidence="2" key="1">
    <citation type="submission" date="2020-11" db="EMBL/GenBank/DDBJ databases">
        <title>Isolation and identification of active actinomycetes.</title>
        <authorList>
            <person name="Yu B."/>
        </authorList>
    </citation>
    <scope>NUCLEOTIDE SEQUENCE</scope>
    <source>
        <strain evidence="2">NEAU-YB345</strain>
    </source>
</reference>
<comment type="caution">
    <text evidence="2">The sequence shown here is derived from an EMBL/GenBank/DDBJ whole genome shotgun (WGS) entry which is preliminary data.</text>
</comment>
<dbReference type="InterPro" id="IPR050464">
    <property type="entry name" value="Zeta_carotene_desat/Oxidored"/>
</dbReference>
<dbReference type="AlphaFoldDB" id="A0A931B2V9"/>
<sequence>MTGPNSASTSGFDLDVAVVGAGVGGLTAAYRLQQAGRSVQVFEAAPRVGGRMASSRVDGYLIDEGAETIADRGYAATWRLIRELAVPREDLAPIRAGFALWRDGRAHARMGHSLGLLTGAGMSWRGRLAWLRSTTRTLRDRAEFDADRPEVSPVGAATVAEYARSYHPELLDCLLQPFSSHCFGWRPERSTVAPMLALLLAVGGAGARWSTYRGGMDTLARALARQVPVQLGTPALVVERTGADRARLHLVDGRVLTVRQLVLAVPAPVALALDVDATSQERPFLEACTFAPMLKVVCLLDRSLPSPTRTPSYALSVPERESRICAGLLLDHLKAEGRVPAGRGMVTLFASPRSSPDLLDAADEEVARVLAAEAERFLPGLGAATTRTVVHRFRHGLPEATPAALRLRGAFAARPAGPVEYAGDWTLLRPNSEGAVRSGEQAARRLTGSLAATPSFARTRG</sequence>
<dbReference type="SUPFAM" id="SSF54373">
    <property type="entry name" value="FAD-linked reductases, C-terminal domain"/>
    <property type="match status" value="1"/>
</dbReference>
<name>A0A931B2V9_9ACTN</name>
<dbReference type="SUPFAM" id="SSF51905">
    <property type="entry name" value="FAD/NAD(P)-binding domain"/>
    <property type="match status" value="1"/>
</dbReference>
<dbReference type="Gene3D" id="3.90.660.20">
    <property type="entry name" value="Protoporphyrinogen oxidase, mitochondrial, domain 2"/>
    <property type="match status" value="1"/>
</dbReference>
<dbReference type="InterPro" id="IPR036188">
    <property type="entry name" value="FAD/NAD-bd_sf"/>
</dbReference>